<name>A0AAV5R1L2_PICKL</name>
<reference evidence="4 5" key="1">
    <citation type="journal article" date="2023" name="Elife">
        <title>Identification of key yeast species and microbe-microbe interactions impacting larval growth of Drosophila in the wild.</title>
        <authorList>
            <person name="Mure A."/>
            <person name="Sugiura Y."/>
            <person name="Maeda R."/>
            <person name="Honda K."/>
            <person name="Sakurai N."/>
            <person name="Takahashi Y."/>
            <person name="Watada M."/>
            <person name="Katoh T."/>
            <person name="Gotoh A."/>
            <person name="Gotoh Y."/>
            <person name="Taniguchi I."/>
            <person name="Nakamura K."/>
            <person name="Hayashi T."/>
            <person name="Katayama T."/>
            <person name="Uemura T."/>
            <person name="Hattori Y."/>
        </authorList>
    </citation>
    <scope>NUCLEOTIDE SEQUENCE [LARGE SCALE GENOMIC DNA]</scope>
    <source>
        <strain evidence="4 5">PK-24</strain>
    </source>
</reference>
<dbReference type="Pfam" id="PF12539">
    <property type="entry name" value="Csm1"/>
    <property type="match status" value="1"/>
</dbReference>
<dbReference type="PANTHER" id="PTHR28006">
    <property type="entry name" value="MONOPOLIN COMPLEX SUBUNIT CSM1"/>
    <property type="match status" value="1"/>
</dbReference>
<dbReference type="AlphaFoldDB" id="A0AAV5R1L2"/>
<dbReference type="GO" id="GO:0033551">
    <property type="term" value="C:monopolin complex"/>
    <property type="evidence" value="ECO:0007669"/>
    <property type="project" value="InterPro"/>
</dbReference>
<organism evidence="4 5">
    <name type="scientific">Pichia kluyveri</name>
    <name type="common">Yeast</name>
    <dbReference type="NCBI Taxonomy" id="36015"/>
    <lineage>
        <taxon>Eukaryota</taxon>
        <taxon>Fungi</taxon>
        <taxon>Dikarya</taxon>
        <taxon>Ascomycota</taxon>
        <taxon>Saccharomycotina</taxon>
        <taxon>Pichiomycetes</taxon>
        <taxon>Pichiales</taxon>
        <taxon>Pichiaceae</taxon>
        <taxon>Pichia</taxon>
    </lineage>
</organism>
<dbReference type="InterPro" id="IPR038608">
    <property type="entry name" value="Csm1/Pcs1_C_sf"/>
</dbReference>
<dbReference type="PANTHER" id="PTHR28006:SF1">
    <property type="entry name" value="MONOPOLIN COMPLEX SUBUNIT CSM1"/>
    <property type="match status" value="1"/>
</dbReference>
<evidence type="ECO:0000256" key="2">
    <source>
        <dbReference type="SAM" id="MobiDB-lite"/>
    </source>
</evidence>
<feature type="region of interest" description="Disordered" evidence="2">
    <location>
        <begin position="1"/>
        <end position="22"/>
    </location>
</feature>
<dbReference type="CDD" id="cd23787">
    <property type="entry name" value="RWD_CSM1"/>
    <property type="match status" value="1"/>
</dbReference>
<dbReference type="GO" id="GO:0034506">
    <property type="term" value="C:chromosome, centromeric core domain"/>
    <property type="evidence" value="ECO:0007669"/>
    <property type="project" value="TreeGrafter"/>
</dbReference>
<sequence length="290" mass="33918">MVALKRGNGSVNKDNDGNDNNIIDKRLKVNSLLDSNDNHSEYDDDDEFSDNQIDDQLRSQSKEFPSMSEVGRMFERADYKSLTSLLKQVNTKLPDVYDKYKSSVEEKEKKREKVINKLIQENEKLKNRIVDLKTKLTANTIEVKKIIRQKDDEIKRWKSIVDSANEREGEILNQLNDFKNNGVFEDNKVENDAKFNLIEFLTGLKCCEMYEGEKFIIFTIKQRGNKGEHYYKLTIPTNLDQLESIDIIYRPIWDGNEKIKEHLPGYLCEELSFPSHTAKLFYEKIMIALK</sequence>
<dbReference type="InterPro" id="IPR040349">
    <property type="entry name" value="Csm1/Pcs1"/>
</dbReference>
<protein>
    <recommendedName>
        <fullName evidence="3">Monopolin complex subunit Csm1/Pcs1 C-terminal domain-containing protein</fullName>
    </recommendedName>
</protein>
<evidence type="ECO:0000259" key="3">
    <source>
        <dbReference type="Pfam" id="PF12539"/>
    </source>
</evidence>
<keyword evidence="5" id="KW-1185">Reference proteome</keyword>
<evidence type="ECO:0000256" key="1">
    <source>
        <dbReference type="SAM" id="Coils"/>
    </source>
</evidence>
<comment type="caution">
    <text evidence="4">The sequence shown here is derived from an EMBL/GenBank/DDBJ whole genome shotgun (WGS) entry which is preliminary data.</text>
</comment>
<dbReference type="GO" id="GO:0005730">
    <property type="term" value="C:nucleolus"/>
    <property type="evidence" value="ECO:0007669"/>
    <property type="project" value="TreeGrafter"/>
</dbReference>
<gene>
    <name evidence="4" type="ORF">DAPK24_017150</name>
</gene>
<dbReference type="GO" id="GO:0051315">
    <property type="term" value="P:attachment of mitotic spindle microtubules to kinetochore"/>
    <property type="evidence" value="ECO:0007669"/>
    <property type="project" value="TreeGrafter"/>
</dbReference>
<dbReference type="Proteomes" id="UP001378960">
    <property type="component" value="Unassembled WGS sequence"/>
</dbReference>
<dbReference type="GO" id="GO:0045144">
    <property type="term" value="P:meiotic sister chromatid segregation"/>
    <property type="evidence" value="ECO:0007669"/>
    <property type="project" value="TreeGrafter"/>
</dbReference>
<keyword evidence="1" id="KW-0175">Coiled coil</keyword>
<dbReference type="InterPro" id="IPR020981">
    <property type="entry name" value="Csm1/Pcs1_C"/>
</dbReference>
<evidence type="ECO:0000313" key="4">
    <source>
        <dbReference type="EMBL" id="GMM45140.1"/>
    </source>
</evidence>
<feature type="coiled-coil region" evidence="1">
    <location>
        <begin position="97"/>
        <end position="167"/>
    </location>
</feature>
<proteinExistence type="predicted"/>
<feature type="domain" description="Monopolin complex subunit Csm1/Pcs1 C-terminal" evidence="3">
    <location>
        <begin position="193"/>
        <end position="275"/>
    </location>
</feature>
<dbReference type="GO" id="GO:1990644">
    <property type="term" value="F:microtubule site clamp"/>
    <property type="evidence" value="ECO:0007669"/>
    <property type="project" value="TreeGrafter"/>
</dbReference>
<dbReference type="Gene3D" id="3.90.1150.80">
    <property type="match status" value="1"/>
</dbReference>
<accession>A0AAV5R1L2</accession>
<evidence type="ECO:0000313" key="5">
    <source>
        <dbReference type="Proteomes" id="UP001378960"/>
    </source>
</evidence>
<dbReference type="GO" id="GO:0072686">
    <property type="term" value="C:mitotic spindle"/>
    <property type="evidence" value="ECO:0007669"/>
    <property type="project" value="TreeGrafter"/>
</dbReference>
<dbReference type="EMBL" id="BTGB01000002">
    <property type="protein sequence ID" value="GMM45140.1"/>
    <property type="molecule type" value="Genomic_DNA"/>
</dbReference>